<dbReference type="PROSITE" id="PS00893">
    <property type="entry name" value="NUDIX_BOX"/>
    <property type="match status" value="1"/>
</dbReference>
<proteinExistence type="predicted"/>
<evidence type="ECO:0008006" key="3">
    <source>
        <dbReference type="Google" id="ProtNLM"/>
    </source>
</evidence>
<dbReference type="EMBL" id="BRXZ01001180">
    <property type="protein sequence ID" value="GMH64548.1"/>
    <property type="molecule type" value="Genomic_DNA"/>
</dbReference>
<organism evidence="1 2">
    <name type="scientific">Triparma retinervis</name>
    <dbReference type="NCBI Taxonomy" id="2557542"/>
    <lineage>
        <taxon>Eukaryota</taxon>
        <taxon>Sar</taxon>
        <taxon>Stramenopiles</taxon>
        <taxon>Ochrophyta</taxon>
        <taxon>Bolidophyceae</taxon>
        <taxon>Parmales</taxon>
        <taxon>Triparmaceae</taxon>
        <taxon>Triparma</taxon>
    </lineage>
</organism>
<dbReference type="InterPro" id="IPR015797">
    <property type="entry name" value="NUDIX_hydrolase-like_dom_sf"/>
</dbReference>
<gene>
    <name evidence="1" type="ORF">TrRE_jg5715</name>
</gene>
<dbReference type="Gene3D" id="3.90.79.10">
    <property type="entry name" value="Nucleoside Triphosphate Pyrophosphohydrolase"/>
    <property type="match status" value="1"/>
</dbReference>
<comment type="caution">
    <text evidence="1">The sequence shown here is derived from an EMBL/GenBank/DDBJ whole genome shotgun (WGS) entry which is preliminary data.</text>
</comment>
<dbReference type="Proteomes" id="UP001165082">
    <property type="component" value="Unassembled WGS sequence"/>
</dbReference>
<dbReference type="SUPFAM" id="SSF55811">
    <property type="entry name" value="Nudix"/>
    <property type="match status" value="1"/>
</dbReference>
<evidence type="ECO:0000313" key="2">
    <source>
        <dbReference type="Proteomes" id="UP001165082"/>
    </source>
</evidence>
<sequence length="140" mass="15532">MLFDMMIGGVSEGDEDPRTTAGRELGEELGLVAGENLSAERLFSCGVATGYNRCIVALYEYECGGGEEVRHQEEEVCWGGWVDGEIVVRGAENEEDEGVVKAFNGMLGEVGAVERVEWVPDGLRVWEKFRAYEKNHGRRK</sequence>
<dbReference type="GO" id="GO:0016787">
    <property type="term" value="F:hydrolase activity"/>
    <property type="evidence" value="ECO:0007669"/>
    <property type="project" value="UniProtKB-KW"/>
</dbReference>
<dbReference type="AlphaFoldDB" id="A0A9W7E3M2"/>
<dbReference type="InterPro" id="IPR020084">
    <property type="entry name" value="NUDIX_hydrolase_CS"/>
</dbReference>
<accession>A0A9W7E3M2</accession>
<reference evidence="1" key="1">
    <citation type="submission" date="2022-07" db="EMBL/GenBank/DDBJ databases">
        <title>Genome analysis of Parmales, a sister group of diatoms, reveals the evolutionary specialization of diatoms from phago-mixotrophs to photoautotrophs.</title>
        <authorList>
            <person name="Ban H."/>
            <person name="Sato S."/>
            <person name="Yoshikawa S."/>
            <person name="Kazumasa Y."/>
            <person name="Nakamura Y."/>
            <person name="Ichinomiya M."/>
            <person name="Saitoh K."/>
            <person name="Sato N."/>
            <person name="Blanc-Mathieu R."/>
            <person name="Endo H."/>
            <person name="Kuwata A."/>
            <person name="Ogata H."/>
        </authorList>
    </citation>
    <scope>NUCLEOTIDE SEQUENCE</scope>
</reference>
<evidence type="ECO:0000313" key="1">
    <source>
        <dbReference type="EMBL" id="GMH64548.1"/>
    </source>
</evidence>
<name>A0A9W7E3M2_9STRA</name>
<keyword evidence="2" id="KW-1185">Reference proteome</keyword>
<protein>
    <recommendedName>
        <fullName evidence="3">Nudix hydrolase domain-containing protein</fullName>
    </recommendedName>
</protein>
<dbReference type="OrthoDB" id="510307at2759"/>